<keyword evidence="2" id="KW-0560">Oxidoreductase</keyword>
<dbReference type="Pfam" id="PF03171">
    <property type="entry name" value="2OG-FeII_Oxy"/>
    <property type="match status" value="1"/>
</dbReference>
<dbReference type="InterPro" id="IPR026992">
    <property type="entry name" value="DIOX_N"/>
</dbReference>
<dbReference type="Pfam" id="PF14226">
    <property type="entry name" value="DIOX_N"/>
    <property type="match status" value="1"/>
</dbReference>
<dbReference type="AlphaFoldDB" id="A0A124GRP1"/>
<evidence type="ECO:0000259" key="3">
    <source>
        <dbReference type="PROSITE" id="PS51471"/>
    </source>
</evidence>
<gene>
    <name evidence="4" type="ORF">ACN42_g5223</name>
</gene>
<keyword evidence="5" id="KW-1185">Reference proteome</keyword>
<dbReference type="InterPro" id="IPR044861">
    <property type="entry name" value="IPNS-like_FE2OG_OXY"/>
</dbReference>
<dbReference type="GO" id="GO:0016491">
    <property type="term" value="F:oxidoreductase activity"/>
    <property type="evidence" value="ECO:0007669"/>
    <property type="project" value="UniProtKB-KW"/>
</dbReference>
<keyword evidence="2" id="KW-0479">Metal-binding</keyword>
<dbReference type="InterPro" id="IPR050231">
    <property type="entry name" value="Iron_ascorbate_oxido_reductase"/>
</dbReference>
<sequence>MGVAAVDLSRLQGTPAEREAVLLTFLESCASHGFVKIIGHGIPEARLKELFHWTKEFFEFPASVKQTAPRPLVGPNRGYIAVGGEKLSGISGYMKGVRNPVMRNDVKVCSTKLALSFQYLISPKESFDAGPEHDKIHPTPWPVGPRCDEFRVFMEAFLLECLAVHNDLLHLLEEALHLSPNDLTSRCSAGNGEVRITHYPPVPITQLKTGSTYRISEHTDVGILTLLFQDAVGGLEIEGQTKSSDFIPIESSNLNEMIVNCGDTLQRWTANYLRSANHRVTYPPGLQDEDALIPARYSVGFFGKANMSASMAALPEFASRLEGGVDMDERTAQEYYNYMHERTVAAPAKVAA</sequence>
<proteinExistence type="inferred from homology"/>
<protein>
    <recommendedName>
        <fullName evidence="3">Fe2OG dioxygenase domain-containing protein</fullName>
    </recommendedName>
</protein>
<dbReference type="SUPFAM" id="SSF51197">
    <property type="entry name" value="Clavaminate synthase-like"/>
    <property type="match status" value="1"/>
</dbReference>
<dbReference type="InterPro" id="IPR005123">
    <property type="entry name" value="Oxoglu/Fe-dep_dioxygenase_dom"/>
</dbReference>
<dbReference type="Proteomes" id="UP000055045">
    <property type="component" value="Unassembled WGS sequence"/>
</dbReference>
<evidence type="ECO:0000256" key="1">
    <source>
        <dbReference type="ARBA" id="ARBA00008056"/>
    </source>
</evidence>
<evidence type="ECO:0000313" key="5">
    <source>
        <dbReference type="Proteomes" id="UP000055045"/>
    </source>
</evidence>
<dbReference type="STRING" id="48697.A0A124GRP1"/>
<comment type="caution">
    <text evidence="4">The sequence shown here is derived from an EMBL/GenBank/DDBJ whole genome shotgun (WGS) entry which is preliminary data.</text>
</comment>
<feature type="domain" description="Fe2OG dioxygenase" evidence="3">
    <location>
        <begin position="190"/>
        <end position="305"/>
    </location>
</feature>
<dbReference type="GO" id="GO:0044283">
    <property type="term" value="P:small molecule biosynthetic process"/>
    <property type="evidence" value="ECO:0007669"/>
    <property type="project" value="UniProtKB-ARBA"/>
</dbReference>
<dbReference type="PROSITE" id="PS51471">
    <property type="entry name" value="FE2OG_OXY"/>
    <property type="match status" value="1"/>
</dbReference>
<evidence type="ECO:0000256" key="2">
    <source>
        <dbReference type="RuleBase" id="RU003682"/>
    </source>
</evidence>
<name>A0A124GRP1_PENFR</name>
<organism evidence="4 5">
    <name type="scientific">Penicillium freii</name>
    <dbReference type="NCBI Taxonomy" id="48697"/>
    <lineage>
        <taxon>Eukaryota</taxon>
        <taxon>Fungi</taxon>
        <taxon>Dikarya</taxon>
        <taxon>Ascomycota</taxon>
        <taxon>Pezizomycotina</taxon>
        <taxon>Eurotiomycetes</taxon>
        <taxon>Eurotiomycetidae</taxon>
        <taxon>Eurotiales</taxon>
        <taxon>Aspergillaceae</taxon>
        <taxon>Penicillium</taxon>
    </lineage>
</organism>
<dbReference type="Gene3D" id="2.60.120.330">
    <property type="entry name" value="B-lactam Antibiotic, Isopenicillin N Synthase, Chain"/>
    <property type="match status" value="1"/>
</dbReference>
<dbReference type="InterPro" id="IPR027443">
    <property type="entry name" value="IPNS-like_sf"/>
</dbReference>
<accession>A0A124GRP1</accession>
<dbReference type="PANTHER" id="PTHR47990">
    <property type="entry name" value="2-OXOGLUTARATE (2OG) AND FE(II)-DEPENDENT OXYGENASE SUPERFAMILY PROTEIN-RELATED"/>
    <property type="match status" value="1"/>
</dbReference>
<evidence type="ECO:0000313" key="4">
    <source>
        <dbReference type="EMBL" id="KUM61867.1"/>
    </source>
</evidence>
<reference evidence="4 5" key="1">
    <citation type="submission" date="2015-10" db="EMBL/GenBank/DDBJ databases">
        <title>Genome sequencing of Penicillium freii.</title>
        <authorList>
            <person name="Nguyen H.D."/>
            <person name="Visagie C.M."/>
            <person name="Seifert K.A."/>
        </authorList>
    </citation>
    <scope>NUCLEOTIDE SEQUENCE [LARGE SCALE GENOMIC DNA]</scope>
    <source>
        <strain evidence="4 5">DAOM 242723</strain>
    </source>
</reference>
<comment type="similarity">
    <text evidence="1 2">Belongs to the iron/ascorbate-dependent oxidoreductase family.</text>
</comment>
<dbReference type="GO" id="GO:0046872">
    <property type="term" value="F:metal ion binding"/>
    <property type="evidence" value="ECO:0007669"/>
    <property type="project" value="UniProtKB-KW"/>
</dbReference>
<dbReference type="EMBL" id="LLXE01000118">
    <property type="protein sequence ID" value="KUM61867.1"/>
    <property type="molecule type" value="Genomic_DNA"/>
</dbReference>
<keyword evidence="2" id="KW-0408">Iron</keyword>